<sequence length="435" mass="48985">MVLQDPSTTVRRLFLFKLHKLLKEQAIPNRYACAFPLASMDCIRDIRTDSTQYLIDFLKERGRGSRKNLLFPDADRGTMADCPECIIVWLIHFLAHDEGFPSEYCRDEDHYAEFCSPLIMFLQALVKDAGTTLSYFLEVFRAMRKAEDAVAANFTPKLHILADIGLLIVKHMSHHCKSFPTTPRLVLLPTSFYEVGRDIKVEAHSYDGKFIDEFFVKRILNIFQLCVTQSEVPDSEVCVRPQENITHVDVMMDKPNDMPLKRKACSLTCKSKRQKSTIQKQEKVVNDVEQEKVGSKAKHMKVLPVAPSKSEEKLDVSYAASESTRVTPEIVNQNRGELLSSCASASTHPTAPGAHEDYAPPEARQKGNCITCPNKGVEIISKSLKNCPKPEDHGNNCAALVDRGSDYGPQLTCALVMELSTLMILRTVFKSYCFV</sequence>
<dbReference type="GO" id="GO:0005634">
    <property type="term" value="C:nucleus"/>
    <property type="evidence" value="ECO:0007669"/>
    <property type="project" value="UniProtKB-SubCell"/>
</dbReference>
<evidence type="ECO:0000256" key="2">
    <source>
        <dbReference type="ARBA" id="ARBA00022763"/>
    </source>
</evidence>
<dbReference type="GO" id="GO:0006281">
    <property type="term" value="P:DNA repair"/>
    <property type="evidence" value="ECO:0007669"/>
    <property type="project" value="UniProtKB-KW"/>
</dbReference>
<dbReference type="PANTHER" id="PTHR12663:SF50">
    <property type="entry name" value="SISTER CHROMATID COHESION PROTEIN PDS5 HOMOLOG B"/>
    <property type="match status" value="1"/>
</dbReference>
<keyword evidence="3" id="KW-0234">DNA repair</keyword>
<accession>A0AAX6H272</accession>
<keyword evidence="6" id="KW-1185">Reference proteome</keyword>
<name>A0AAX6H272_IRIPA</name>
<reference evidence="5" key="1">
    <citation type="journal article" date="2023" name="GigaByte">
        <title>Genome assembly of the bearded iris, Iris pallida Lam.</title>
        <authorList>
            <person name="Bruccoleri R.E."/>
            <person name="Oakeley E.J."/>
            <person name="Faust A.M.E."/>
            <person name="Altorfer M."/>
            <person name="Dessus-Babus S."/>
            <person name="Burckhardt D."/>
            <person name="Oertli M."/>
            <person name="Naumann U."/>
            <person name="Petersen F."/>
            <person name="Wong J."/>
        </authorList>
    </citation>
    <scope>NUCLEOTIDE SEQUENCE</scope>
    <source>
        <strain evidence="5">GSM-AAB239-AS_SAM_17_03QT</strain>
    </source>
</reference>
<protein>
    <submittedName>
        <fullName evidence="5">Sister chromatid cohesion protein PDS5-like protein A isoform X1</fullName>
    </submittedName>
</protein>
<dbReference type="Proteomes" id="UP001140949">
    <property type="component" value="Unassembled WGS sequence"/>
</dbReference>
<dbReference type="Pfam" id="PF20168">
    <property type="entry name" value="PDS5"/>
    <property type="match status" value="1"/>
</dbReference>
<evidence type="ECO:0000313" key="6">
    <source>
        <dbReference type="Proteomes" id="UP001140949"/>
    </source>
</evidence>
<keyword evidence="4" id="KW-0539">Nucleus</keyword>
<dbReference type="InterPro" id="IPR039776">
    <property type="entry name" value="Pds5"/>
</dbReference>
<gene>
    <name evidence="5" type="ORF">M6B38_332595</name>
</gene>
<dbReference type="GO" id="GO:0000785">
    <property type="term" value="C:chromatin"/>
    <property type="evidence" value="ECO:0007669"/>
    <property type="project" value="TreeGrafter"/>
</dbReference>
<dbReference type="AlphaFoldDB" id="A0AAX6H272"/>
<keyword evidence="2" id="KW-0227">DNA damage</keyword>
<dbReference type="GO" id="GO:0007064">
    <property type="term" value="P:mitotic sister chromatid cohesion"/>
    <property type="evidence" value="ECO:0007669"/>
    <property type="project" value="InterPro"/>
</dbReference>
<proteinExistence type="predicted"/>
<evidence type="ECO:0000256" key="3">
    <source>
        <dbReference type="ARBA" id="ARBA00023204"/>
    </source>
</evidence>
<evidence type="ECO:0000256" key="4">
    <source>
        <dbReference type="ARBA" id="ARBA00023242"/>
    </source>
</evidence>
<dbReference type="PANTHER" id="PTHR12663">
    <property type="entry name" value="ANDROGEN INDUCED INHIBITOR OF PROLIFERATION AS3 / PDS5-RELATED"/>
    <property type="match status" value="1"/>
</dbReference>
<comment type="caution">
    <text evidence="5">The sequence shown here is derived from an EMBL/GenBank/DDBJ whole genome shotgun (WGS) entry which is preliminary data.</text>
</comment>
<dbReference type="EMBL" id="JANAVB010013610">
    <property type="protein sequence ID" value="KAJ6834902.1"/>
    <property type="molecule type" value="Genomic_DNA"/>
</dbReference>
<organism evidence="5 6">
    <name type="scientific">Iris pallida</name>
    <name type="common">Sweet iris</name>
    <dbReference type="NCBI Taxonomy" id="29817"/>
    <lineage>
        <taxon>Eukaryota</taxon>
        <taxon>Viridiplantae</taxon>
        <taxon>Streptophyta</taxon>
        <taxon>Embryophyta</taxon>
        <taxon>Tracheophyta</taxon>
        <taxon>Spermatophyta</taxon>
        <taxon>Magnoliopsida</taxon>
        <taxon>Liliopsida</taxon>
        <taxon>Asparagales</taxon>
        <taxon>Iridaceae</taxon>
        <taxon>Iridoideae</taxon>
        <taxon>Irideae</taxon>
        <taxon>Iris</taxon>
    </lineage>
</organism>
<evidence type="ECO:0000256" key="1">
    <source>
        <dbReference type="ARBA" id="ARBA00004123"/>
    </source>
</evidence>
<comment type="subcellular location">
    <subcellularLocation>
        <location evidence="1">Nucleus</location>
    </subcellularLocation>
</comment>
<evidence type="ECO:0000313" key="5">
    <source>
        <dbReference type="EMBL" id="KAJ6834902.1"/>
    </source>
</evidence>
<reference evidence="5" key="2">
    <citation type="submission" date="2023-04" db="EMBL/GenBank/DDBJ databases">
        <authorList>
            <person name="Bruccoleri R.E."/>
            <person name="Oakeley E.J."/>
            <person name="Faust A.-M."/>
            <person name="Dessus-Babus S."/>
            <person name="Altorfer M."/>
            <person name="Burckhardt D."/>
            <person name="Oertli M."/>
            <person name="Naumann U."/>
            <person name="Petersen F."/>
            <person name="Wong J."/>
        </authorList>
    </citation>
    <scope>NUCLEOTIDE SEQUENCE</scope>
    <source>
        <strain evidence="5">GSM-AAB239-AS_SAM_17_03QT</strain>
        <tissue evidence="5">Leaf</tissue>
    </source>
</reference>